<dbReference type="PANTHER" id="PTHR36438">
    <property type="entry name" value="IRON-SULFUR CLUSTER REPAIR PROTEIN YTFE"/>
    <property type="match status" value="1"/>
</dbReference>
<comment type="subcellular location">
    <subcellularLocation>
        <location evidence="1">Cytoplasm</location>
    </subcellularLocation>
</comment>
<feature type="domain" description="Hemerythrin-like" evidence="5">
    <location>
        <begin position="121"/>
        <end position="259"/>
    </location>
</feature>
<evidence type="ECO:0000256" key="1">
    <source>
        <dbReference type="ARBA" id="ARBA00004496"/>
    </source>
</evidence>
<evidence type="ECO:0000256" key="4">
    <source>
        <dbReference type="ARBA" id="ARBA00023004"/>
    </source>
</evidence>
<dbReference type="NCBIfam" id="NF008221">
    <property type="entry name" value="PRK10992.1"/>
    <property type="match status" value="1"/>
</dbReference>
<dbReference type="Pfam" id="PF01814">
    <property type="entry name" value="Hemerythrin"/>
    <property type="match status" value="1"/>
</dbReference>
<keyword evidence="4" id="KW-0408">Iron</keyword>
<evidence type="ECO:0000313" key="6">
    <source>
        <dbReference type="EMBL" id="QNT78599.1"/>
    </source>
</evidence>
<name>A0A7H1NS39_9PROT</name>
<proteinExistence type="predicted"/>
<dbReference type="NCBIfam" id="TIGR03652">
    <property type="entry name" value="FeS_repair_RIC"/>
    <property type="match status" value="1"/>
</dbReference>
<organism evidence="6 7">
    <name type="scientific">Entomobacter blattae</name>
    <dbReference type="NCBI Taxonomy" id="2762277"/>
    <lineage>
        <taxon>Bacteria</taxon>
        <taxon>Pseudomonadati</taxon>
        <taxon>Pseudomonadota</taxon>
        <taxon>Alphaproteobacteria</taxon>
        <taxon>Acetobacterales</taxon>
        <taxon>Acetobacteraceae</taxon>
        <taxon>Entomobacter</taxon>
    </lineage>
</organism>
<keyword evidence="3" id="KW-0479">Metal-binding</keyword>
<reference evidence="6 7" key="1">
    <citation type="submission" date="2020-08" db="EMBL/GenBank/DDBJ databases">
        <title>Complete genome sequence of Entomobacter blattae G55GP.</title>
        <authorList>
            <person name="Poehlein A."/>
            <person name="Guzman J."/>
            <person name="Daniel R."/>
            <person name="Vilcinskas A."/>
        </authorList>
    </citation>
    <scope>NUCLEOTIDE SEQUENCE [LARGE SCALE GENOMIC DNA]</scope>
    <source>
        <strain evidence="6 7">G55GP</strain>
    </source>
</reference>
<accession>A0A7H1NS39</accession>
<dbReference type="Pfam" id="PF04405">
    <property type="entry name" value="ScdA_N"/>
    <property type="match status" value="1"/>
</dbReference>
<dbReference type="PANTHER" id="PTHR36438:SF1">
    <property type="entry name" value="IRON-SULFUR CLUSTER REPAIR PROTEIN YTFE"/>
    <property type="match status" value="1"/>
</dbReference>
<dbReference type="CDD" id="cd12108">
    <property type="entry name" value="Hr-like"/>
    <property type="match status" value="1"/>
</dbReference>
<evidence type="ECO:0000313" key="7">
    <source>
        <dbReference type="Proteomes" id="UP000516349"/>
    </source>
</evidence>
<evidence type="ECO:0000256" key="2">
    <source>
        <dbReference type="ARBA" id="ARBA00022490"/>
    </source>
</evidence>
<dbReference type="GO" id="GO:0046872">
    <property type="term" value="F:metal ion binding"/>
    <property type="evidence" value="ECO:0007669"/>
    <property type="project" value="UniProtKB-KW"/>
</dbReference>
<sequence>MYIIYIFIIAFFKRCTYYVSIKDILFIKNFFEQRQPRKIFLMNYMEQPLGTLAINIPGATQLFREYDIDFCCGGKITLGHALKNKNLDTQKIISALSLLETRKTPQIHDWNTMPLHEMTHYIVKNFHQVHRQQLPELIAMARKVESVHANKDSCPKGLANLFEEIYADLDRHMLKEEEILFPLIENNKGFMAQGPISVMEAEHDEAGEQLETVKKLTHNMTPPPEACNTWKALYNGAATFIHDMMEHILLENTVLFPRALKTKPV</sequence>
<dbReference type="Proteomes" id="UP000516349">
    <property type="component" value="Chromosome"/>
</dbReference>
<evidence type="ECO:0000259" key="5">
    <source>
        <dbReference type="Pfam" id="PF01814"/>
    </source>
</evidence>
<protein>
    <submittedName>
        <fullName evidence="6">Iron-sulfur cluster repair protein YtfE</fullName>
    </submittedName>
</protein>
<dbReference type="AlphaFoldDB" id="A0A7H1NS39"/>
<dbReference type="InterPro" id="IPR019903">
    <property type="entry name" value="RIC_family"/>
</dbReference>
<dbReference type="KEGG" id="ebla:JGUZn3_13730"/>
<keyword evidence="2" id="KW-0963">Cytoplasm</keyword>
<dbReference type="Gene3D" id="1.20.120.520">
    <property type="entry name" value="nmb1532 protein domain like"/>
    <property type="match status" value="1"/>
</dbReference>
<dbReference type="GO" id="GO:0005737">
    <property type="term" value="C:cytoplasm"/>
    <property type="evidence" value="ECO:0007669"/>
    <property type="project" value="UniProtKB-SubCell"/>
</dbReference>
<dbReference type="EMBL" id="CP060244">
    <property type="protein sequence ID" value="QNT78599.1"/>
    <property type="molecule type" value="Genomic_DNA"/>
</dbReference>
<keyword evidence="7" id="KW-1185">Reference proteome</keyword>
<evidence type="ECO:0000256" key="3">
    <source>
        <dbReference type="ARBA" id="ARBA00022723"/>
    </source>
</evidence>
<dbReference type="InterPro" id="IPR012312">
    <property type="entry name" value="Hemerythrin-like"/>
</dbReference>
<gene>
    <name evidence="6" type="primary">ytfE</name>
    <name evidence="6" type="ORF">JGUZn3_13730</name>
</gene>